<proteinExistence type="predicted"/>
<gene>
    <name evidence="2" type="ORF">DES47_10463</name>
</gene>
<evidence type="ECO:0000313" key="2">
    <source>
        <dbReference type="EMBL" id="TDP63781.1"/>
    </source>
</evidence>
<dbReference type="InParanoid" id="A0A4R6QMV8"/>
<keyword evidence="1" id="KW-0732">Signal</keyword>
<dbReference type="AlphaFoldDB" id="A0A4R6QMV8"/>
<dbReference type="EMBL" id="SNXS01000004">
    <property type="protein sequence ID" value="TDP63781.1"/>
    <property type="molecule type" value="Genomic_DNA"/>
</dbReference>
<accession>A0A4R6QMV8</accession>
<feature type="chain" id="PRO_5020649920" description="Alpha/beta hydrolase family protein" evidence="1">
    <location>
        <begin position="32"/>
        <end position="89"/>
    </location>
</feature>
<comment type="caution">
    <text evidence="2">The sequence shown here is derived from an EMBL/GenBank/DDBJ whole genome shotgun (WGS) entry which is preliminary data.</text>
</comment>
<reference evidence="2 3" key="1">
    <citation type="submission" date="2019-03" db="EMBL/GenBank/DDBJ databases">
        <title>Genomic Encyclopedia of Type Strains, Phase IV (KMG-IV): sequencing the most valuable type-strain genomes for metagenomic binning, comparative biology and taxonomic classification.</title>
        <authorList>
            <person name="Goeker M."/>
        </authorList>
    </citation>
    <scope>NUCLEOTIDE SEQUENCE [LARGE SCALE GENOMIC DNA]</scope>
    <source>
        <strain evidence="2 3">DSM 16998</strain>
    </source>
</reference>
<evidence type="ECO:0008006" key="4">
    <source>
        <dbReference type="Google" id="ProtNLM"/>
    </source>
</evidence>
<keyword evidence="3" id="KW-1185">Reference proteome</keyword>
<evidence type="ECO:0000256" key="1">
    <source>
        <dbReference type="SAM" id="SignalP"/>
    </source>
</evidence>
<name>A0A4R6QMV8_9BURK</name>
<dbReference type="Proteomes" id="UP000295361">
    <property type="component" value="Unassembled WGS sequence"/>
</dbReference>
<protein>
    <recommendedName>
        <fullName evidence="4">Alpha/beta hydrolase family protein</fullName>
    </recommendedName>
</protein>
<feature type="signal peptide" evidence="1">
    <location>
        <begin position="1"/>
        <end position="31"/>
    </location>
</feature>
<sequence length="89" mass="9108">MNTTRQTRYLPAVLFALPIVVALLGAGLAQAAAPRVEQLPRVVVSGQSLQAKAAAQVRQLPRVVVVGQSNGGSTAALACAQVKSATQVC</sequence>
<dbReference type="RefSeq" id="WP_133701649.1">
    <property type="nucleotide sequence ID" value="NZ_SNXS01000004.1"/>
</dbReference>
<evidence type="ECO:0000313" key="3">
    <source>
        <dbReference type="Proteomes" id="UP000295361"/>
    </source>
</evidence>
<organism evidence="2 3">
    <name type="scientific">Roseateles toxinivorans</name>
    <dbReference type="NCBI Taxonomy" id="270368"/>
    <lineage>
        <taxon>Bacteria</taxon>
        <taxon>Pseudomonadati</taxon>
        <taxon>Pseudomonadota</taxon>
        <taxon>Betaproteobacteria</taxon>
        <taxon>Burkholderiales</taxon>
        <taxon>Sphaerotilaceae</taxon>
        <taxon>Roseateles</taxon>
    </lineage>
</organism>